<keyword evidence="2 5" id="KW-0285">Flavoprotein</keyword>
<dbReference type="PANTHER" id="PTHR23023">
    <property type="entry name" value="DIMETHYLANILINE MONOOXYGENASE"/>
    <property type="match status" value="1"/>
</dbReference>
<proteinExistence type="inferred from homology"/>
<dbReference type="InterPro" id="IPR050346">
    <property type="entry name" value="FMO-like"/>
</dbReference>
<dbReference type="GO" id="GO:0004499">
    <property type="term" value="F:N,N-dimethylaniline monooxygenase activity"/>
    <property type="evidence" value="ECO:0007669"/>
    <property type="project" value="InterPro"/>
</dbReference>
<protein>
    <recommendedName>
        <fullName evidence="5">Flavin-containing monooxygenase</fullName>
        <ecNumber evidence="5">1.-.-.-</ecNumber>
    </recommendedName>
</protein>
<accession>A0A0M3KDK0</accession>
<dbReference type="InterPro" id="IPR020946">
    <property type="entry name" value="Flavin_mOase-like"/>
</dbReference>
<evidence type="ECO:0000256" key="3">
    <source>
        <dbReference type="ARBA" id="ARBA00022827"/>
    </source>
</evidence>
<evidence type="ECO:0000256" key="1">
    <source>
        <dbReference type="ARBA" id="ARBA00009183"/>
    </source>
</evidence>
<comment type="cofactor">
    <cofactor evidence="5">
        <name>FAD</name>
        <dbReference type="ChEBI" id="CHEBI:57692"/>
    </cofactor>
</comment>
<dbReference type="WBParaSite" id="ASIM_0001905301-mRNA-1">
    <property type="protein sequence ID" value="ASIM_0001905301-mRNA-1"/>
    <property type="gene ID" value="ASIM_0001905301"/>
</dbReference>
<keyword evidence="3 5" id="KW-0274">FAD</keyword>
<reference evidence="6" key="1">
    <citation type="submission" date="2017-02" db="UniProtKB">
        <authorList>
            <consortium name="WormBaseParasite"/>
        </authorList>
    </citation>
    <scope>IDENTIFICATION</scope>
</reference>
<dbReference type="SUPFAM" id="SSF51905">
    <property type="entry name" value="FAD/NAD(P)-binding domain"/>
    <property type="match status" value="1"/>
</dbReference>
<keyword evidence="5" id="KW-0503">Monooxygenase</keyword>
<organism evidence="6">
    <name type="scientific">Anisakis simplex</name>
    <name type="common">Herring worm</name>
    <dbReference type="NCBI Taxonomy" id="6269"/>
    <lineage>
        <taxon>Eukaryota</taxon>
        <taxon>Metazoa</taxon>
        <taxon>Ecdysozoa</taxon>
        <taxon>Nematoda</taxon>
        <taxon>Chromadorea</taxon>
        <taxon>Rhabditida</taxon>
        <taxon>Spirurina</taxon>
        <taxon>Ascaridomorpha</taxon>
        <taxon>Ascaridoidea</taxon>
        <taxon>Anisakidae</taxon>
        <taxon>Anisakis</taxon>
        <taxon>Anisakis simplex complex</taxon>
    </lineage>
</organism>
<dbReference type="FunFam" id="3.50.50.60:FF:000065">
    <property type="entry name" value="Dimethylaniline monooxygenase [N-oxide-forming]"/>
    <property type="match status" value="1"/>
</dbReference>
<name>A0A0M3KDK0_ANISI</name>
<dbReference type="EC" id="1.-.-.-" evidence="5"/>
<dbReference type="GO" id="GO:0050661">
    <property type="term" value="F:NADP binding"/>
    <property type="evidence" value="ECO:0007669"/>
    <property type="project" value="InterPro"/>
</dbReference>
<evidence type="ECO:0000313" key="6">
    <source>
        <dbReference type="WBParaSite" id="ASIM_0001905301-mRNA-1"/>
    </source>
</evidence>
<evidence type="ECO:0000256" key="5">
    <source>
        <dbReference type="RuleBase" id="RU361177"/>
    </source>
</evidence>
<evidence type="ECO:0000256" key="4">
    <source>
        <dbReference type="ARBA" id="ARBA00023002"/>
    </source>
</evidence>
<dbReference type="InterPro" id="IPR036188">
    <property type="entry name" value="FAD/NAD-bd_sf"/>
</dbReference>
<evidence type="ECO:0000256" key="2">
    <source>
        <dbReference type="ARBA" id="ARBA00022630"/>
    </source>
</evidence>
<dbReference type="AlphaFoldDB" id="A0A0M3KDK0"/>
<dbReference type="GO" id="GO:0050660">
    <property type="term" value="F:flavin adenine dinucleotide binding"/>
    <property type="evidence" value="ECO:0007669"/>
    <property type="project" value="InterPro"/>
</dbReference>
<sequence length="184" mass="21651">LIEVVENEVSLYQYMYPTELASKNTLAVIGLIQPIGSIMPISEMQCRVFCEVLRGRTTLPTAFEMQKNIDEKRKAMEKEYVVRRRHTIQVYYVEYMDELAKLINVKPNLFKYIFTDPNLTRVLIFHGLAPYQYRLVGPNSWSDARKTLMTMDERVFEATRTRRTKETLESKPFNKCVQFVSSLF</sequence>
<keyword evidence="4 5" id="KW-0560">Oxidoreductase</keyword>
<comment type="similarity">
    <text evidence="1 5">Belongs to the FMO family.</text>
</comment>
<dbReference type="Pfam" id="PF00743">
    <property type="entry name" value="FMO-like"/>
    <property type="match status" value="1"/>
</dbReference>
<dbReference type="Gene3D" id="3.50.50.60">
    <property type="entry name" value="FAD/NAD(P)-binding domain"/>
    <property type="match status" value="1"/>
</dbReference>